<dbReference type="Proteomes" id="UP000663852">
    <property type="component" value="Unassembled WGS sequence"/>
</dbReference>
<dbReference type="AlphaFoldDB" id="A0A815DGT6"/>
<dbReference type="EMBL" id="CAJNOJ010000213">
    <property type="protein sequence ID" value="CAF1297697.1"/>
    <property type="molecule type" value="Genomic_DNA"/>
</dbReference>
<feature type="transmembrane region" description="Helical" evidence="1">
    <location>
        <begin position="256"/>
        <end position="280"/>
    </location>
</feature>
<proteinExistence type="predicted"/>
<keyword evidence="1" id="KW-0472">Membrane</keyword>
<organism evidence="3 4">
    <name type="scientific">Adineta ricciae</name>
    <name type="common">Rotifer</name>
    <dbReference type="NCBI Taxonomy" id="249248"/>
    <lineage>
        <taxon>Eukaryota</taxon>
        <taxon>Metazoa</taxon>
        <taxon>Spiralia</taxon>
        <taxon>Gnathifera</taxon>
        <taxon>Rotifera</taxon>
        <taxon>Eurotatoria</taxon>
        <taxon>Bdelloidea</taxon>
        <taxon>Adinetida</taxon>
        <taxon>Adinetidae</taxon>
        <taxon>Adineta</taxon>
    </lineage>
</organism>
<keyword evidence="1" id="KW-0812">Transmembrane</keyword>
<keyword evidence="1" id="KW-1133">Transmembrane helix</keyword>
<protein>
    <submittedName>
        <fullName evidence="3">Uncharacterized protein</fullName>
    </submittedName>
</protein>
<comment type="caution">
    <text evidence="3">The sequence shown here is derived from an EMBL/GenBank/DDBJ whole genome shotgun (WGS) entry which is preliminary data.</text>
</comment>
<dbReference type="OrthoDB" id="10015438at2759"/>
<feature type="chain" id="PRO_5032745127" evidence="2">
    <location>
        <begin position="18"/>
        <end position="295"/>
    </location>
</feature>
<sequence>MTILSSILLLLIPISNALYPVGIINHQTQWHIHCENNYTQIVQPPLNNQILVPYKCPVSSLMIEILPIELDLTFLCRSQSRLIWIIIDLYQYQTWPMSINSNQVNISLVINHEFRIKDYKSEINQYDNRFVLINAFYIPFESLNKLLDRSIEVFIEINQCRFFIRDNFTWNDVLQSNCNSFETRSLLAQAGQCNFFPKLVSSTNDDNTTEIPDFHVVLSIDQEKSIETTTTLSQYQLLFDEHYQKILIAIRKATHLLTYVFIFTTIILILLTIFSIYILCYHFCHRVVHRSSLLI</sequence>
<evidence type="ECO:0000313" key="3">
    <source>
        <dbReference type="EMBL" id="CAF1297697.1"/>
    </source>
</evidence>
<accession>A0A815DGT6</accession>
<feature type="signal peptide" evidence="2">
    <location>
        <begin position="1"/>
        <end position="17"/>
    </location>
</feature>
<reference evidence="3" key="1">
    <citation type="submission" date="2021-02" db="EMBL/GenBank/DDBJ databases">
        <authorList>
            <person name="Nowell W R."/>
        </authorList>
    </citation>
    <scope>NUCLEOTIDE SEQUENCE</scope>
</reference>
<keyword evidence="2" id="KW-0732">Signal</keyword>
<evidence type="ECO:0000256" key="2">
    <source>
        <dbReference type="SAM" id="SignalP"/>
    </source>
</evidence>
<evidence type="ECO:0000256" key="1">
    <source>
        <dbReference type="SAM" id="Phobius"/>
    </source>
</evidence>
<evidence type="ECO:0000313" key="4">
    <source>
        <dbReference type="Proteomes" id="UP000663852"/>
    </source>
</evidence>
<name>A0A815DGT6_ADIRI</name>
<gene>
    <name evidence="3" type="ORF">EDS130_LOCUS30434</name>
</gene>